<keyword evidence="2" id="KW-0547">Nucleotide-binding</keyword>
<accession>A0A8J7U5A1</accession>
<dbReference type="Pfam" id="PF02954">
    <property type="entry name" value="HTH_8"/>
    <property type="match status" value="1"/>
</dbReference>
<dbReference type="GO" id="GO:0043565">
    <property type="term" value="F:sequence-specific DNA binding"/>
    <property type="evidence" value="ECO:0007669"/>
    <property type="project" value="InterPro"/>
</dbReference>
<dbReference type="Gene3D" id="1.10.10.60">
    <property type="entry name" value="Homeodomain-like"/>
    <property type="match status" value="1"/>
</dbReference>
<feature type="domain" description="Sigma-54 factor interaction" evidence="8">
    <location>
        <begin position="143"/>
        <end position="371"/>
    </location>
</feature>
<keyword evidence="1 7" id="KW-0597">Phosphoprotein</keyword>
<dbReference type="SMART" id="SM00382">
    <property type="entry name" value="AAA"/>
    <property type="match status" value="1"/>
</dbReference>
<dbReference type="Gene3D" id="3.40.50.300">
    <property type="entry name" value="P-loop containing nucleotide triphosphate hydrolases"/>
    <property type="match status" value="1"/>
</dbReference>
<name>A0A8J7U5A1_9BACT</name>
<proteinExistence type="predicted"/>
<keyword evidence="6" id="KW-0804">Transcription</keyword>
<evidence type="ECO:0000256" key="7">
    <source>
        <dbReference type="PROSITE-ProRule" id="PRU00169"/>
    </source>
</evidence>
<dbReference type="Pfam" id="PF00072">
    <property type="entry name" value="Response_reg"/>
    <property type="match status" value="1"/>
</dbReference>
<evidence type="ECO:0000313" key="11">
    <source>
        <dbReference type="Proteomes" id="UP000664417"/>
    </source>
</evidence>
<evidence type="ECO:0000259" key="9">
    <source>
        <dbReference type="PROSITE" id="PS50110"/>
    </source>
</evidence>
<dbReference type="Gene3D" id="3.40.50.2300">
    <property type="match status" value="1"/>
</dbReference>
<dbReference type="Gene3D" id="1.10.8.60">
    <property type="match status" value="1"/>
</dbReference>
<dbReference type="SUPFAM" id="SSF52172">
    <property type="entry name" value="CheY-like"/>
    <property type="match status" value="1"/>
</dbReference>
<sequence length="452" mass="50411">MKKKAAKILIVDDDDGIRRSLDKILRYEGFETVPAENGMQGVNLALQEEPDLIILDIKMPRMDGLEVLQTLIQQGTRAPVVMISGHGTIKTAVEATQLGAFDFLEKPLDRERLLIVVRNALEKKGLQEENQALQRKVDDRYAMVGEHPQLDKLKDRIDRVAATNATVLITGESGTGKELIARRVHGASGRSGHFVQVNCAAIPEELIESELFGHVKGAFTGATDNQMGKFQLADGGTLFLDEVADMSLNTQAKVLRVLQEGEVQAVGSNKILTVDVRVVAATNKDLEVMIEEGKFREDLFFRLNVVPIQSLPLADRREDIPRLVAHFKAAFEADNGIKPCDLSPRVTGYLQNRAYRGNIRELKNLVERILILGEEEVLDGQAPKAPPAQGFQFEAFTTLKKFKEEMEREFIIAKLRQFNGNISKTAEAIDTPRSNLYKKLELYQLNVDELLA</sequence>
<organism evidence="10 11">
    <name type="scientific">Acanthopleuribacter pedis</name>
    <dbReference type="NCBI Taxonomy" id="442870"/>
    <lineage>
        <taxon>Bacteria</taxon>
        <taxon>Pseudomonadati</taxon>
        <taxon>Acidobacteriota</taxon>
        <taxon>Holophagae</taxon>
        <taxon>Acanthopleuribacterales</taxon>
        <taxon>Acanthopleuribacteraceae</taxon>
        <taxon>Acanthopleuribacter</taxon>
    </lineage>
</organism>
<dbReference type="PROSITE" id="PS50110">
    <property type="entry name" value="RESPONSE_REGULATORY"/>
    <property type="match status" value="1"/>
</dbReference>
<keyword evidence="4" id="KW-0902">Two-component regulatory system</keyword>
<dbReference type="InterPro" id="IPR025943">
    <property type="entry name" value="Sigma_54_int_dom_ATP-bd_2"/>
</dbReference>
<comment type="caution">
    <text evidence="10">The sequence shown here is derived from an EMBL/GenBank/DDBJ whole genome shotgun (WGS) entry which is preliminary data.</text>
</comment>
<dbReference type="GO" id="GO:0006355">
    <property type="term" value="P:regulation of DNA-templated transcription"/>
    <property type="evidence" value="ECO:0007669"/>
    <property type="project" value="InterPro"/>
</dbReference>
<dbReference type="RefSeq" id="WP_207858921.1">
    <property type="nucleotide sequence ID" value="NZ_JAFREP010000008.1"/>
</dbReference>
<dbReference type="InterPro" id="IPR002078">
    <property type="entry name" value="Sigma_54_int"/>
</dbReference>
<evidence type="ECO:0000256" key="5">
    <source>
        <dbReference type="ARBA" id="ARBA00023015"/>
    </source>
</evidence>
<dbReference type="Proteomes" id="UP000664417">
    <property type="component" value="Unassembled WGS sequence"/>
</dbReference>
<dbReference type="AlphaFoldDB" id="A0A8J7U5A1"/>
<dbReference type="FunFam" id="3.40.50.300:FF:000006">
    <property type="entry name" value="DNA-binding transcriptional regulator NtrC"/>
    <property type="match status" value="1"/>
</dbReference>
<dbReference type="PANTHER" id="PTHR32071:SF17">
    <property type="entry name" value="TRANSCRIPTIONAL REGULATOR (NTRC FAMILY)"/>
    <property type="match status" value="1"/>
</dbReference>
<dbReference type="EMBL" id="JAFREP010000008">
    <property type="protein sequence ID" value="MBO1319101.1"/>
    <property type="molecule type" value="Genomic_DNA"/>
</dbReference>
<dbReference type="Pfam" id="PF25601">
    <property type="entry name" value="AAA_lid_14"/>
    <property type="match status" value="1"/>
</dbReference>
<dbReference type="InterPro" id="IPR003593">
    <property type="entry name" value="AAA+_ATPase"/>
</dbReference>
<dbReference type="GO" id="GO:0000160">
    <property type="term" value="P:phosphorelay signal transduction system"/>
    <property type="evidence" value="ECO:0007669"/>
    <property type="project" value="UniProtKB-KW"/>
</dbReference>
<dbReference type="SUPFAM" id="SSF52540">
    <property type="entry name" value="P-loop containing nucleoside triphosphate hydrolases"/>
    <property type="match status" value="1"/>
</dbReference>
<evidence type="ECO:0000256" key="1">
    <source>
        <dbReference type="ARBA" id="ARBA00022553"/>
    </source>
</evidence>
<dbReference type="InterPro" id="IPR009057">
    <property type="entry name" value="Homeodomain-like_sf"/>
</dbReference>
<dbReference type="CDD" id="cd00009">
    <property type="entry name" value="AAA"/>
    <property type="match status" value="1"/>
</dbReference>
<dbReference type="PANTHER" id="PTHR32071">
    <property type="entry name" value="TRANSCRIPTIONAL REGULATORY PROTEIN"/>
    <property type="match status" value="1"/>
</dbReference>
<dbReference type="PROSITE" id="PS50045">
    <property type="entry name" value="SIGMA54_INTERACT_4"/>
    <property type="match status" value="1"/>
</dbReference>
<dbReference type="SMART" id="SM00448">
    <property type="entry name" value="REC"/>
    <property type="match status" value="1"/>
</dbReference>
<dbReference type="InterPro" id="IPR025662">
    <property type="entry name" value="Sigma_54_int_dom_ATP-bd_1"/>
</dbReference>
<dbReference type="InterPro" id="IPR058031">
    <property type="entry name" value="AAA_lid_NorR"/>
</dbReference>
<protein>
    <submittedName>
        <fullName evidence="10">Sigma-54-dependent Fis family transcriptional regulator</fullName>
    </submittedName>
</protein>
<keyword evidence="11" id="KW-1185">Reference proteome</keyword>
<dbReference type="GO" id="GO:0005524">
    <property type="term" value="F:ATP binding"/>
    <property type="evidence" value="ECO:0007669"/>
    <property type="project" value="UniProtKB-KW"/>
</dbReference>
<evidence type="ECO:0000256" key="4">
    <source>
        <dbReference type="ARBA" id="ARBA00023012"/>
    </source>
</evidence>
<dbReference type="InterPro" id="IPR002197">
    <property type="entry name" value="HTH_Fis"/>
</dbReference>
<dbReference type="PROSITE" id="PS00676">
    <property type="entry name" value="SIGMA54_INTERACT_2"/>
    <property type="match status" value="1"/>
</dbReference>
<evidence type="ECO:0000259" key="8">
    <source>
        <dbReference type="PROSITE" id="PS50045"/>
    </source>
</evidence>
<feature type="modified residue" description="4-aspartylphosphate" evidence="7">
    <location>
        <position position="56"/>
    </location>
</feature>
<evidence type="ECO:0000256" key="6">
    <source>
        <dbReference type="ARBA" id="ARBA00023163"/>
    </source>
</evidence>
<evidence type="ECO:0000256" key="2">
    <source>
        <dbReference type="ARBA" id="ARBA00022741"/>
    </source>
</evidence>
<dbReference type="InterPro" id="IPR011006">
    <property type="entry name" value="CheY-like_superfamily"/>
</dbReference>
<dbReference type="InterPro" id="IPR001789">
    <property type="entry name" value="Sig_transdc_resp-reg_receiver"/>
</dbReference>
<feature type="domain" description="Response regulatory" evidence="9">
    <location>
        <begin position="7"/>
        <end position="121"/>
    </location>
</feature>
<reference evidence="10" key="1">
    <citation type="submission" date="2021-03" db="EMBL/GenBank/DDBJ databases">
        <authorList>
            <person name="Wang G."/>
        </authorList>
    </citation>
    <scope>NUCLEOTIDE SEQUENCE</scope>
    <source>
        <strain evidence="10">KCTC 12899</strain>
    </source>
</reference>
<evidence type="ECO:0000313" key="10">
    <source>
        <dbReference type="EMBL" id="MBO1319101.1"/>
    </source>
</evidence>
<dbReference type="InterPro" id="IPR027417">
    <property type="entry name" value="P-loop_NTPase"/>
</dbReference>
<dbReference type="Pfam" id="PF00158">
    <property type="entry name" value="Sigma54_activat"/>
    <property type="match status" value="1"/>
</dbReference>
<gene>
    <name evidence="10" type="ORF">J3U88_11580</name>
</gene>
<keyword evidence="5" id="KW-0805">Transcription regulation</keyword>
<dbReference type="FunFam" id="3.40.50.2300:FF:000018">
    <property type="entry name" value="DNA-binding transcriptional regulator NtrC"/>
    <property type="match status" value="1"/>
</dbReference>
<dbReference type="SUPFAM" id="SSF46689">
    <property type="entry name" value="Homeodomain-like"/>
    <property type="match status" value="1"/>
</dbReference>
<evidence type="ECO:0000256" key="3">
    <source>
        <dbReference type="ARBA" id="ARBA00022840"/>
    </source>
</evidence>
<dbReference type="PROSITE" id="PS00675">
    <property type="entry name" value="SIGMA54_INTERACT_1"/>
    <property type="match status" value="1"/>
</dbReference>
<keyword evidence="3" id="KW-0067">ATP-binding</keyword>